<evidence type="ECO:0000313" key="7">
    <source>
        <dbReference type="Proteomes" id="UP000823388"/>
    </source>
</evidence>
<feature type="transmembrane region" description="Helical" evidence="4">
    <location>
        <begin position="41"/>
        <end position="60"/>
    </location>
</feature>
<dbReference type="SUPFAM" id="SSF54001">
    <property type="entry name" value="Cysteine proteinases"/>
    <property type="match status" value="1"/>
</dbReference>
<gene>
    <name evidence="6" type="ORF">PVAP13_5NG225724</name>
</gene>
<dbReference type="EMBL" id="CM029046">
    <property type="protein sequence ID" value="KAG2589128.1"/>
    <property type="molecule type" value="Genomic_DNA"/>
</dbReference>
<keyword evidence="4" id="KW-0812">Transmembrane</keyword>
<dbReference type="PANTHER" id="PTHR33018">
    <property type="entry name" value="OS10G0338966 PROTEIN-RELATED"/>
    <property type="match status" value="1"/>
</dbReference>
<evidence type="ECO:0000313" key="6">
    <source>
        <dbReference type="EMBL" id="KAG2589128.1"/>
    </source>
</evidence>
<reference evidence="6" key="1">
    <citation type="submission" date="2020-05" db="EMBL/GenBank/DDBJ databases">
        <title>WGS assembly of Panicum virgatum.</title>
        <authorList>
            <person name="Lovell J.T."/>
            <person name="Jenkins J."/>
            <person name="Shu S."/>
            <person name="Juenger T.E."/>
            <person name="Schmutz J."/>
        </authorList>
    </citation>
    <scope>NUCLEOTIDE SEQUENCE</scope>
    <source>
        <strain evidence="6">AP13</strain>
    </source>
</reference>
<dbReference type="PROSITE" id="PS50600">
    <property type="entry name" value="ULP_PROTEASE"/>
    <property type="match status" value="1"/>
</dbReference>
<proteinExistence type="inferred from homology"/>
<keyword evidence="7" id="KW-1185">Reference proteome</keyword>
<dbReference type="PANTHER" id="PTHR33018:SF34">
    <property type="entry name" value="OS02G0472350 PROTEIN"/>
    <property type="match status" value="1"/>
</dbReference>
<dbReference type="Proteomes" id="UP000823388">
    <property type="component" value="Chromosome 5N"/>
</dbReference>
<protein>
    <recommendedName>
        <fullName evidence="5">Ubiquitin-like protease family profile domain-containing protein</fullName>
    </recommendedName>
</protein>
<dbReference type="GO" id="GO:0006508">
    <property type="term" value="P:proteolysis"/>
    <property type="evidence" value="ECO:0007669"/>
    <property type="project" value="UniProtKB-KW"/>
</dbReference>
<dbReference type="InterPro" id="IPR038765">
    <property type="entry name" value="Papain-like_cys_pep_sf"/>
</dbReference>
<feature type="domain" description="Ubiquitin-like protease family profile" evidence="5">
    <location>
        <begin position="1"/>
        <end position="129"/>
    </location>
</feature>
<keyword evidence="4" id="KW-0472">Membrane</keyword>
<name>A0A8T0RWJ5_PANVG</name>
<sequence>MSPLLVNQKVLNENYKKTCQDMYDSLTRQNYKSYIFIPYNFGYHWILLILSVETGNLIVFDSMRNSKSAIQHILDPLNRVWKKFVKNNKGRGQWRPELNICLVKYIIPNYSKLRTDWCGYYVCDYLHIMTPCRKATDEDTRISQMGDECYSTDRINAVCEQLARFILNEILDPRGEFYHDGHIHRGLPSTS</sequence>
<keyword evidence="4" id="KW-1133">Transmembrane helix</keyword>
<dbReference type="Pfam" id="PF02902">
    <property type="entry name" value="Peptidase_C48"/>
    <property type="match status" value="1"/>
</dbReference>
<dbReference type="InterPro" id="IPR003653">
    <property type="entry name" value="Peptidase_C48_C"/>
</dbReference>
<evidence type="ECO:0000256" key="2">
    <source>
        <dbReference type="ARBA" id="ARBA00022670"/>
    </source>
</evidence>
<dbReference type="GO" id="GO:0008234">
    <property type="term" value="F:cysteine-type peptidase activity"/>
    <property type="evidence" value="ECO:0007669"/>
    <property type="project" value="InterPro"/>
</dbReference>
<organism evidence="6 7">
    <name type="scientific">Panicum virgatum</name>
    <name type="common">Blackwell switchgrass</name>
    <dbReference type="NCBI Taxonomy" id="38727"/>
    <lineage>
        <taxon>Eukaryota</taxon>
        <taxon>Viridiplantae</taxon>
        <taxon>Streptophyta</taxon>
        <taxon>Embryophyta</taxon>
        <taxon>Tracheophyta</taxon>
        <taxon>Spermatophyta</taxon>
        <taxon>Magnoliopsida</taxon>
        <taxon>Liliopsida</taxon>
        <taxon>Poales</taxon>
        <taxon>Poaceae</taxon>
        <taxon>PACMAD clade</taxon>
        <taxon>Panicoideae</taxon>
        <taxon>Panicodae</taxon>
        <taxon>Paniceae</taxon>
        <taxon>Panicinae</taxon>
        <taxon>Panicum</taxon>
        <taxon>Panicum sect. Hiantes</taxon>
    </lineage>
</organism>
<keyword evidence="3" id="KW-0378">Hydrolase</keyword>
<evidence type="ECO:0000256" key="1">
    <source>
        <dbReference type="ARBA" id="ARBA00005234"/>
    </source>
</evidence>
<comment type="similarity">
    <text evidence="1">Belongs to the peptidase C48 family.</text>
</comment>
<evidence type="ECO:0000256" key="3">
    <source>
        <dbReference type="ARBA" id="ARBA00022801"/>
    </source>
</evidence>
<dbReference type="AlphaFoldDB" id="A0A8T0RWJ5"/>
<accession>A0A8T0RWJ5</accession>
<comment type="caution">
    <text evidence="6">The sequence shown here is derived from an EMBL/GenBank/DDBJ whole genome shotgun (WGS) entry which is preliminary data.</text>
</comment>
<evidence type="ECO:0000259" key="5">
    <source>
        <dbReference type="PROSITE" id="PS50600"/>
    </source>
</evidence>
<evidence type="ECO:0000256" key="4">
    <source>
        <dbReference type="SAM" id="Phobius"/>
    </source>
</evidence>
<keyword evidence="2" id="KW-0645">Protease</keyword>
<dbReference type="Gene3D" id="3.40.395.10">
    <property type="entry name" value="Adenoviral Proteinase, Chain A"/>
    <property type="match status" value="1"/>
</dbReference>